<reference evidence="4" key="2">
    <citation type="submission" date="2021-04" db="EMBL/GenBank/DDBJ databases">
        <authorList>
            <person name="Gilroy R."/>
        </authorList>
    </citation>
    <scope>NUCLEOTIDE SEQUENCE</scope>
    <source>
        <strain evidence="4">23274</strain>
    </source>
</reference>
<evidence type="ECO:0000313" key="5">
    <source>
        <dbReference type="Proteomes" id="UP000824202"/>
    </source>
</evidence>
<protein>
    <submittedName>
        <fullName evidence="4">M23 family metallopeptidase</fullName>
    </submittedName>
</protein>
<sequence>SRFHVILALSALAVILVTLTTLLIAYTGLREFIPGYPDGNMRRMIAENALRVDSLEGEVMKRDRYMEMLRVVLRGEDTVSLAVGKSEVAKVDYDTLQFSLSKSEVNFRNEIEERERFNLGFGSGKVPDRDLLHFFPPVEGVVTQGINERVRHYGTDIVAKANAKVAAVMDGVVVFSGWTLKTGYVIAVQHEHDLLSVYKHNSTLLKRQGDYVRVGEVIAIVGNTGEESTGPHLHFELWRGGSPLNAEDFIRFK</sequence>
<dbReference type="Gene3D" id="2.70.70.10">
    <property type="entry name" value="Glucose Permease (Domain IIA)"/>
    <property type="match status" value="1"/>
</dbReference>
<dbReference type="AlphaFoldDB" id="A0A9D2AC27"/>
<evidence type="ECO:0000259" key="3">
    <source>
        <dbReference type="Pfam" id="PF01551"/>
    </source>
</evidence>
<accession>A0A9D2AC27</accession>
<dbReference type="PANTHER" id="PTHR21666:SF289">
    <property type="entry name" value="L-ALA--D-GLU ENDOPEPTIDASE"/>
    <property type="match status" value="1"/>
</dbReference>
<dbReference type="PANTHER" id="PTHR21666">
    <property type="entry name" value="PEPTIDASE-RELATED"/>
    <property type="match status" value="1"/>
</dbReference>
<keyword evidence="1" id="KW-0732">Signal</keyword>
<keyword evidence="2" id="KW-0472">Membrane</keyword>
<feature type="domain" description="M23ase beta-sheet core" evidence="3">
    <location>
        <begin position="151"/>
        <end position="245"/>
    </location>
</feature>
<dbReference type="InterPro" id="IPR050570">
    <property type="entry name" value="Cell_wall_metabolism_enzyme"/>
</dbReference>
<evidence type="ECO:0000256" key="1">
    <source>
        <dbReference type="ARBA" id="ARBA00022729"/>
    </source>
</evidence>
<reference evidence="4" key="1">
    <citation type="journal article" date="2021" name="PeerJ">
        <title>Extensive microbial diversity within the chicken gut microbiome revealed by metagenomics and culture.</title>
        <authorList>
            <person name="Gilroy R."/>
            <person name="Ravi A."/>
            <person name="Getino M."/>
            <person name="Pursley I."/>
            <person name="Horton D.L."/>
            <person name="Alikhan N.F."/>
            <person name="Baker D."/>
            <person name="Gharbi K."/>
            <person name="Hall N."/>
            <person name="Watson M."/>
            <person name="Adriaenssens E.M."/>
            <person name="Foster-Nyarko E."/>
            <person name="Jarju S."/>
            <person name="Secka A."/>
            <person name="Antonio M."/>
            <person name="Oren A."/>
            <person name="Chaudhuri R.R."/>
            <person name="La Ragione R."/>
            <person name="Hildebrand F."/>
            <person name="Pallen M.J."/>
        </authorList>
    </citation>
    <scope>NUCLEOTIDE SEQUENCE</scope>
    <source>
        <strain evidence="4">23274</strain>
    </source>
</reference>
<dbReference type="Proteomes" id="UP000824202">
    <property type="component" value="Unassembled WGS sequence"/>
</dbReference>
<keyword evidence="2" id="KW-0812">Transmembrane</keyword>
<dbReference type="GO" id="GO:0004222">
    <property type="term" value="F:metalloendopeptidase activity"/>
    <property type="evidence" value="ECO:0007669"/>
    <property type="project" value="TreeGrafter"/>
</dbReference>
<dbReference type="InterPro" id="IPR011055">
    <property type="entry name" value="Dup_hybrid_motif"/>
</dbReference>
<dbReference type="Pfam" id="PF01551">
    <property type="entry name" value="Peptidase_M23"/>
    <property type="match status" value="1"/>
</dbReference>
<evidence type="ECO:0000313" key="4">
    <source>
        <dbReference type="EMBL" id="HIX04268.1"/>
    </source>
</evidence>
<keyword evidence="2" id="KW-1133">Transmembrane helix</keyword>
<gene>
    <name evidence="4" type="ORF">H9863_09190</name>
</gene>
<evidence type="ECO:0000256" key="2">
    <source>
        <dbReference type="SAM" id="Phobius"/>
    </source>
</evidence>
<feature type="transmembrane region" description="Helical" evidence="2">
    <location>
        <begin position="6"/>
        <end position="26"/>
    </location>
</feature>
<comment type="caution">
    <text evidence="4">The sequence shown here is derived from an EMBL/GenBank/DDBJ whole genome shotgun (WGS) entry which is preliminary data.</text>
</comment>
<dbReference type="SUPFAM" id="SSF51261">
    <property type="entry name" value="Duplicated hybrid motif"/>
    <property type="match status" value="1"/>
</dbReference>
<name>A0A9D2AC27_9BACT</name>
<dbReference type="InterPro" id="IPR016047">
    <property type="entry name" value="M23ase_b-sheet_dom"/>
</dbReference>
<dbReference type="CDD" id="cd12797">
    <property type="entry name" value="M23_peptidase"/>
    <property type="match status" value="1"/>
</dbReference>
<organism evidence="4 5">
    <name type="scientific">Candidatus Odoribacter faecigallinarum</name>
    <dbReference type="NCBI Taxonomy" id="2838706"/>
    <lineage>
        <taxon>Bacteria</taxon>
        <taxon>Pseudomonadati</taxon>
        <taxon>Bacteroidota</taxon>
        <taxon>Bacteroidia</taxon>
        <taxon>Bacteroidales</taxon>
        <taxon>Odoribacteraceae</taxon>
        <taxon>Odoribacter</taxon>
    </lineage>
</organism>
<dbReference type="EMBL" id="DXFT01000180">
    <property type="protein sequence ID" value="HIX04268.1"/>
    <property type="molecule type" value="Genomic_DNA"/>
</dbReference>
<feature type="non-terminal residue" evidence="4">
    <location>
        <position position="1"/>
    </location>
</feature>
<proteinExistence type="predicted"/>